<dbReference type="RefSeq" id="WP_017126300.1">
    <property type="nucleotide sequence ID" value="NZ_JACAQE010000009.1"/>
</dbReference>
<evidence type="ECO:0000313" key="9">
    <source>
        <dbReference type="EMBL" id="NWC17316.1"/>
    </source>
</evidence>
<dbReference type="Pfam" id="PF02508">
    <property type="entry name" value="Rnf-Nqr"/>
    <property type="match status" value="1"/>
</dbReference>
<gene>
    <name evidence="9" type="ORF">HX845_26910</name>
</gene>
<feature type="transmembrane region" description="Helical" evidence="8">
    <location>
        <begin position="75"/>
        <end position="95"/>
    </location>
</feature>
<dbReference type="GO" id="GO:0005886">
    <property type="term" value="C:plasma membrane"/>
    <property type="evidence" value="ECO:0007669"/>
    <property type="project" value="TreeGrafter"/>
</dbReference>
<evidence type="ECO:0000256" key="5">
    <source>
        <dbReference type="ARBA" id="ARBA00022967"/>
    </source>
</evidence>
<comment type="caution">
    <text evidence="9">The sequence shown here is derived from an EMBL/GenBank/DDBJ whole genome shotgun (WGS) entry which is preliminary data.</text>
</comment>
<evidence type="ECO:0000256" key="4">
    <source>
        <dbReference type="ARBA" id="ARBA00022692"/>
    </source>
</evidence>
<protein>
    <submittedName>
        <fullName evidence="9">NADH:quinone oxidoreductase</fullName>
    </submittedName>
</protein>
<evidence type="ECO:0000256" key="2">
    <source>
        <dbReference type="ARBA" id="ARBA00022448"/>
    </source>
</evidence>
<keyword evidence="4 8" id="KW-0812">Transmembrane</keyword>
<keyword evidence="5" id="KW-1278">Translocase</keyword>
<dbReference type="PANTHER" id="PTHR30335:SF0">
    <property type="entry name" value="ION-TRANSLOCATING OXIDOREDUCTASE COMPLEX SUBUNIT A"/>
    <property type="match status" value="1"/>
</dbReference>
<dbReference type="EMBL" id="JACAQE010000009">
    <property type="protein sequence ID" value="NWC17316.1"/>
    <property type="molecule type" value="Genomic_DNA"/>
</dbReference>
<dbReference type="PIRSF" id="PIRSF006102">
    <property type="entry name" value="NQR_DE"/>
    <property type="match status" value="1"/>
</dbReference>
<dbReference type="AlphaFoldDB" id="A0A7Y7Y445"/>
<evidence type="ECO:0000256" key="3">
    <source>
        <dbReference type="ARBA" id="ARBA00022519"/>
    </source>
</evidence>
<feature type="transmembrane region" description="Helical" evidence="8">
    <location>
        <begin position="44"/>
        <end position="63"/>
    </location>
</feature>
<feature type="transmembrane region" description="Helical" evidence="8">
    <location>
        <begin position="136"/>
        <end position="154"/>
    </location>
</feature>
<dbReference type="Proteomes" id="UP000517547">
    <property type="component" value="Unassembled WGS sequence"/>
</dbReference>
<keyword evidence="6 8" id="KW-1133">Transmembrane helix</keyword>
<organism evidence="9 10">
    <name type="scientific">Pseudomonas gingeri</name>
    <dbReference type="NCBI Taxonomy" id="117681"/>
    <lineage>
        <taxon>Bacteria</taxon>
        <taxon>Pseudomonadati</taxon>
        <taxon>Pseudomonadota</taxon>
        <taxon>Gammaproteobacteria</taxon>
        <taxon>Pseudomonadales</taxon>
        <taxon>Pseudomonadaceae</taxon>
        <taxon>Pseudomonas</taxon>
    </lineage>
</organism>
<keyword evidence="2" id="KW-0813">Transport</keyword>
<keyword evidence="7 8" id="KW-0472">Membrane</keyword>
<comment type="subcellular location">
    <subcellularLocation>
        <location evidence="1">Endomembrane system</location>
        <topology evidence="1">Multi-pass membrane protein</topology>
    </subcellularLocation>
</comment>
<evidence type="ECO:0000313" key="10">
    <source>
        <dbReference type="Proteomes" id="UP000517547"/>
    </source>
</evidence>
<feature type="transmembrane region" description="Helical" evidence="8">
    <location>
        <begin position="107"/>
        <end position="124"/>
    </location>
</feature>
<reference evidence="9 10" key="1">
    <citation type="submission" date="2020-04" db="EMBL/GenBank/DDBJ databases">
        <title>Molecular characterization of pseudomonads from Agaricus bisporus reveal novel blotch 2 pathogens in Western Europe.</title>
        <authorList>
            <person name="Taparia T."/>
            <person name="Krijger M."/>
            <person name="Haynes E."/>
            <person name="Elpinstone J.G."/>
            <person name="Noble R."/>
            <person name="Van Der Wolf J."/>
        </authorList>
    </citation>
    <scope>NUCLEOTIDE SEQUENCE [LARGE SCALE GENOMIC DNA]</scope>
    <source>
        <strain evidence="9 10">IPO3738</strain>
    </source>
</reference>
<dbReference type="PANTHER" id="PTHR30335">
    <property type="entry name" value="INTEGRAL MEMBRANE PROTEIN OF SOXR-REDUCING COMPLEX"/>
    <property type="match status" value="1"/>
</dbReference>
<accession>A0A7Y7Y445</accession>
<name>A0A7Y7Y445_9PSED</name>
<proteinExistence type="predicted"/>
<feature type="transmembrane region" description="Helical" evidence="8">
    <location>
        <begin position="174"/>
        <end position="193"/>
    </location>
</feature>
<dbReference type="GO" id="GO:0012505">
    <property type="term" value="C:endomembrane system"/>
    <property type="evidence" value="ECO:0007669"/>
    <property type="project" value="UniProtKB-SubCell"/>
</dbReference>
<evidence type="ECO:0000256" key="7">
    <source>
        <dbReference type="ARBA" id="ARBA00023136"/>
    </source>
</evidence>
<sequence length="195" mass="20963">MTDLLLILVSAALINNVVLQWPLAVDPLLQATRAPGTERRKLHALGIATTWLMLVATLLNYSLYHLLLLPLDLGALQLLVFLPLSVALIGPSLKLLARWLPGLPFDGLWPLLLANAGTLGLALISTQNDHGAGHAALLGLGTGLGFWLVLGLFNDLRQRTYHEEVPLPFRGLPIELISAGLIALAFLGFNGLVKP</sequence>
<evidence type="ECO:0000256" key="8">
    <source>
        <dbReference type="SAM" id="Phobius"/>
    </source>
</evidence>
<dbReference type="InterPro" id="IPR050133">
    <property type="entry name" value="NqrDE/RnfAE_oxidrdctase"/>
</dbReference>
<evidence type="ECO:0000256" key="6">
    <source>
        <dbReference type="ARBA" id="ARBA00022989"/>
    </source>
</evidence>
<keyword evidence="3" id="KW-1003">Cell membrane</keyword>
<keyword evidence="3" id="KW-0997">Cell inner membrane</keyword>
<evidence type="ECO:0000256" key="1">
    <source>
        <dbReference type="ARBA" id="ARBA00004127"/>
    </source>
</evidence>
<dbReference type="InterPro" id="IPR003667">
    <property type="entry name" value="NqrDE/RnfAE"/>
</dbReference>